<feature type="region of interest" description="Disordered" evidence="1">
    <location>
        <begin position="1"/>
        <end position="21"/>
    </location>
</feature>
<keyword evidence="2" id="KW-1133">Transmembrane helix</keyword>
<feature type="compositionally biased region" description="Polar residues" evidence="1">
    <location>
        <begin position="1"/>
        <end position="19"/>
    </location>
</feature>
<protein>
    <submittedName>
        <fullName evidence="3">Uncharacterized protein</fullName>
    </submittedName>
</protein>
<evidence type="ECO:0000313" key="4">
    <source>
        <dbReference type="Proteomes" id="UP000276133"/>
    </source>
</evidence>
<organism evidence="3 4">
    <name type="scientific">Brachionus plicatilis</name>
    <name type="common">Marine rotifer</name>
    <name type="synonym">Brachionus muelleri</name>
    <dbReference type="NCBI Taxonomy" id="10195"/>
    <lineage>
        <taxon>Eukaryota</taxon>
        <taxon>Metazoa</taxon>
        <taxon>Spiralia</taxon>
        <taxon>Gnathifera</taxon>
        <taxon>Rotifera</taxon>
        <taxon>Eurotatoria</taxon>
        <taxon>Monogononta</taxon>
        <taxon>Pseudotrocha</taxon>
        <taxon>Ploima</taxon>
        <taxon>Brachionidae</taxon>
        <taxon>Brachionus</taxon>
    </lineage>
</organism>
<proteinExistence type="predicted"/>
<dbReference type="EMBL" id="REGN01008024">
    <property type="protein sequence ID" value="RNA04617.1"/>
    <property type="molecule type" value="Genomic_DNA"/>
</dbReference>
<comment type="caution">
    <text evidence="3">The sequence shown here is derived from an EMBL/GenBank/DDBJ whole genome shotgun (WGS) entry which is preliminary data.</text>
</comment>
<dbReference type="Proteomes" id="UP000276133">
    <property type="component" value="Unassembled WGS sequence"/>
</dbReference>
<evidence type="ECO:0000313" key="3">
    <source>
        <dbReference type="EMBL" id="RNA04617.1"/>
    </source>
</evidence>
<reference evidence="3 4" key="1">
    <citation type="journal article" date="2018" name="Sci. Rep.">
        <title>Genomic signatures of local adaptation to the degree of environmental predictability in rotifers.</title>
        <authorList>
            <person name="Franch-Gras L."/>
            <person name="Hahn C."/>
            <person name="Garcia-Roger E.M."/>
            <person name="Carmona M.J."/>
            <person name="Serra M."/>
            <person name="Gomez A."/>
        </authorList>
    </citation>
    <scope>NUCLEOTIDE SEQUENCE [LARGE SCALE GENOMIC DNA]</scope>
    <source>
        <strain evidence="3">HYR1</strain>
    </source>
</reference>
<evidence type="ECO:0000256" key="1">
    <source>
        <dbReference type="SAM" id="MobiDB-lite"/>
    </source>
</evidence>
<gene>
    <name evidence="3" type="ORF">BpHYR1_022485</name>
</gene>
<evidence type="ECO:0000256" key="2">
    <source>
        <dbReference type="SAM" id="Phobius"/>
    </source>
</evidence>
<keyword evidence="4" id="KW-1185">Reference proteome</keyword>
<keyword evidence="2" id="KW-0472">Membrane</keyword>
<feature type="transmembrane region" description="Helical" evidence="2">
    <location>
        <begin position="47"/>
        <end position="68"/>
    </location>
</feature>
<accession>A0A3M7PZL8</accession>
<keyword evidence="2" id="KW-0812">Transmembrane</keyword>
<sequence length="71" mass="8104">MNEVNSISKTYNNNELQQETEARSSVAILDIRLKKKFQAQYDAIGDLLVDLTNIGVFFLVLMIAAHYLSRK</sequence>
<dbReference type="AlphaFoldDB" id="A0A3M7PZL8"/>
<name>A0A3M7PZL8_BRAPC</name>